<dbReference type="InterPro" id="IPR040521">
    <property type="entry name" value="KDZ"/>
</dbReference>
<evidence type="ECO:0000313" key="2">
    <source>
        <dbReference type="EMBL" id="KAJ3473852.1"/>
    </source>
</evidence>
<protein>
    <submittedName>
        <fullName evidence="2">Uncharacterized protein</fullName>
    </submittedName>
</protein>
<accession>A0AAD5Y797</accession>
<keyword evidence="3" id="KW-1185">Reference proteome</keyword>
<dbReference type="Proteomes" id="UP001212997">
    <property type="component" value="Unassembled WGS sequence"/>
</dbReference>
<organism evidence="2 3">
    <name type="scientific">Meripilus lineatus</name>
    <dbReference type="NCBI Taxonomy" id="2056292"/>
    <lineage>
        <taxon>Eukaryota</taxon>
        <taxon>Fungi</taxon>
        <taxon>Dikarya</taxon>
        <taxon>Basidiomycota</taxon>
        <taxon>Agaricomycotina</taxon>
        <taxon>Agaricomycetes</taxon>
        <taxon>Polyporales</taxon>
        <taxon>Meripilaceae</taxon>
        <taxon>Meripilus</taxon>
    </lineage>
</organism>
<proteinExistence type="predicted"/>
<dbReference type="EMBL" id="JANAWD010001235">
    <property type="protein sequence ID" value="KAJ3473852.1"/>
    <property type="molecule type" value="Genomic_DNA"/>
</dbReference>
<comment type="caution">
    <text evidence="2">The sequence shown here is derived from an EMBL/GenBank/DDBJ whole genome shotgun (WGS) entry which is preliminary data.</text>
</comment>
<feature type="compositionally biased region" description="Pro residues" evidence="1">
    <location>
        <begin position="140"/>
        <end position="152"/>
    </location>
</feature>
<feature type="region of interest" description="Disordered" evidence="1">
    <location>
        <begin position="123"/>
        <end position="181"/>
    </location>
</feature>
<feature type="region of interest" description="Disordered" evidence="1">
    <location>
        <begin position="55"/>
        <end position="86"/>
    </location>
</feature>
<dbReference type="Pfam" id="PF18758">
    <property type="entry name" value="KDZ"/>
    <property type="match status" value="1"/>
</dbReference>
<dbReference type="PANTHER" id="PTHR33096:SF1">
    <property type="entry name" value="CXC1-LIKE CYSTEINE CLUSTER ASSOCIATED WITH KDZ TRANSPOSASES DOMAIN-CONTAINING PROTEIN"/>
    <property type="match status" value="1"/>
</dbReference>
<name>A0AAD5Y797_9APHY</name>
<evidence type="ECO:0000256" key="1">
    <source>
        <dbReference type="SAM" id="MobiDB-lite"/>
    </source>
</evidence>
<sequence>MGNVDDHNATFASRSVYDPIESNFKPSRSPSVFSTKELHLFFRFSTAVECPLRTLRPSDRGTIDDMPLSSSSTPTPSTFSGKQRVSHKLAGIRRRFTSALHWYTMLDLRRQDAVQAQINSQRTMAEVPPTSHAFASPSPRSSPSPTPPPPSSEPDLPSSPIATTADLDEEPAISQTPRTRPSDYLQRRCPLCFGGEASHLPDSSPDYLVQCDACFTQKRRKGQSDERDEPSVHSDTVFISEEKVKAIEHHVERCRATVRSRGRRGFPTQNDEEDRCEDGLTVPNSVLDGCQESFVAADKKREKASTRFFKDTGLMALLCRHDRVLFLVNMTTAGEKQYYAFALLKELFDQLPTV</sequence>
<reference evidence="2" key="1">
    <citation type="submission" date="2022-07" db="EMBL/GenBank/DDBJ databases">
        <title>Genome Sequence of Physisporinus lineatus.</title>
        <authorList>
            <person name="Buettner E."/>
        </authorList>
    </citation>
    <scope>NUCLEOTIDE SEQUENCE</scope>
    <source>
        <strain evidence="2">VT162</strain>
    </source>
</reference>
<evidence type="ECO:0000313" key="3">
    <source>
        <dbReference type="Proteomes" id="UP001212997"/>
    </source>
</evidence>
<feature type="compositionally biased region" description="Low complexity" evidence="1">
    <location>
        <begin position="67"/>
        <end position="80"/>
    </location>
</feature>
<dbReference type="AlphaFoldDB" id="A0AAD5Y797"/>
<gene>
    <name evidence="2" type="ORF">NLI96_g12789</name>
</gene>
<dbReference type="PANTHER" id="PTHR33096">
    <property type="entry name" value="CXC2 DOMAIN-CONTAINING PROTEIN"/>
    <property type="match status" value="1"/>
</dbReference>